<comment type="similarity">
    <text evidence="1 5">Belongs to the universal ribosomal protein uL15 family.</text>
</comment>
<dbReference type="InterPro" id="IPR036227">
    <property type="entry name" value="Ribosomal_uL15/eL18_sf"/>
</dbReference>
<accession>Q6L1A5</accession>
<reference evidence="8 10" key="1">
    <citation type="journal article" date="2004" name="Proc. Natl. Acad. Sci. U.S.A.">
        <title>Genome sequence of Picrophilus torridus and its implications for life around pH 0.</title>
        <authorList>
            <person name="Futterer O."/>
            <person name="Angelov A."/>
            <person name="Liesegang H."/>
            <person name="Gottschalk G."/>
            <person name="Schleper C."/>
            <person name="Schepers B."/>
            <person name="Dock C."/>
            <person name="Antranikian G."/>
            <person name="Liebl W."/>
        </authorList>
    </citation>
    <scope>NUCLEOTIDE SEQUENCE [LARGE SCALE GENOMIC DNA]</scope>
    <source>
        <strain evidence="10">ATCC 700027 / DSM 9790 / JCM 10055 / NBRC 100828</strain>
        <strain evidence="8">DSM 9790</strain>
    </source>
</reference>
<feature type="region of interest" description="Disordered" evidence="6">
    <location>
        <begin position="1"/>
        <end position="29"/>
    </location>
</feature>
<comment type="subunit">
    <text evidence="5">Part of the 50S ribosomal subunit.</text>
</comment>
<evidence type="ECO:0000256" key="1">
    <source>
        <dbReference type="ARBA" id="ARBA00007320"/>
    </source>
</evidence>
<dbReference type="GO" id="GO:0006412">
    <property type="term" value="P:translation"/>
    <property type="evidence" value="ECO:0007669"/>
    <property type="project" value="UniProtKB-UniRule"/>
</dbReference>
<dbReference type="KEGG" id="pto:PTO0662"/>
<dbReference type="InterPro" id="IPR021131">
    <property type="entry name" value="Ribosomal_uL15/eL18"/>
</dbReference>
<dbReference type="GO" id="GO:0019843">
    <property type="term" value="F:rRNA binding"/>
    <property type="evidence" value="ECO:0007669"/>
    <property type="project" value="UniProtKB-UniRule"/>
</dbReference>
<evidence type="ECO:0000256" key="6">
    <source>
        <dbReference type="SAM" id="MobiDB-lite"/>
    </source>
</evidence>
<dbReference type="eggNOG" id="arCOG00779">
    <property type="taxonomic scope" value="Archaea"/>
</dbReference>
<keyword evidence="3 5" id="KW-0687">Ribonucleoprotein</keyword>
<dbReference type="InParanoid" id="Q6L1A5"/>
<dbReference type="EMBL" id="FWYE01000001">
    <property type="protein sequence ID" value="SMD30447.1"/>
    <property type="molecule type" value="Genomic_DNA"/>
</dbReference>
<dbReference type="Proteomes" id="UP000000438">
    <property type="component" value="Chromosome"/>
</dbReference>
<comment type="function">
    <text evidence="5">Binds to the 23S rRNA.</text>
</comment>
<dbReference type="HAMAP" id="MF_01341">
    <property type="entry name" value="Ribosomal_uL15"/>
    <property type="match status" value="1"/>
</dbReference>
<keyword evidence="5" id="KW-0694">RNA-binding</keyword>
<keyword evidence="11" id="KW-1185">Reference proteome</keyword>
<dbReference type="EMBL" id="AE017261">
    <property type="protein sequence ID" value="AAT43247.1"/>
    <property type="molecule type" value="Genomic_DNA"/>
</dbReference>
<dbReference type="GO" id="GO:0003735">
    <property type="term" value="F:structural constituent of ribosome"/>
    <property type="evidence" value="ECO:0007669"/>
    <property type="project" value="InterPro"/>
</dbReference>
<evidence type="ECO:0000256" key="4">
    <source>
        <dbReference type="ARBA" id="ARBA00035200"/>
    </source>
</evidence>
<dbReference type="Pfam" id="PF00828">
    <property type="entry name" value="Ribosomal_L27A"/>
    <property type="match status" value="1"/>
</dbReference>
<dbReference type="HOGENOM" id="CLU_109163_0_0_2"/>
<dbReference type="SUPFAM" id="SSF52080">
    <property type="entry name" value="Ribosomal proteins L15p and L18e"/>
    <property type="match status" value="1"/>
</dbReference>
<accession>A0A8G2L6V1</accession>
<dbReference type="RefSeq" id="WP_011177463.1">
    <property type="nucleotide sequence ID" value="NC_005877.1"/>
</dbReference>
<dbReference type="FunCoup" id="Q6L1A5">
    <property type="interactions" value="154"/>
</dbReference>
<reference evidence="9 11" key="3">
    <citation type="submission" date="2017-04" db="EMBL/GenBank/DDBJ databases">
        <authorList>
            <person name="Varghese N."/>
            <person name="Submissions S."/>
        </authorList>
    </citation>
    <scope>NUCLEOTIDE SEQUENCE [LARGE SCALE GENOMIC DNA]</scope>
    <source>
        <strain evidence="9 11">DSM 9789</strain>
    </source>
</reference>
<proteinExistence type="inferred from homology"/>
<evidence type="ECO:0000256" key="2">
    <source>
        <dbReference type="ARBA" id="ARBA00022980"/>
    </source>
</evidence>
<reference evidence="8" key="2">
    <citation type="submission" date="2004-02" db="EMBL/GenBank/DDBJ databases">
        <authorList>
            <person name="Fuetterer O."/>
            <person name="Angelov A."/>
            <person name="Liesegang H."/>
            <person name="Gottschalk G."/>
            <person name="Schleper C."/>
            <person name="Schepers B."/>
            <person name="Dock C."/>
            <person name="Antranikian G."/>
            <person name="Liebl W."/>
        </authorList>
    </citation>
    <scope>NUCLEOTIDE SEQUENCE</scope>
    <source>
        <strain evidence="8">DSM 9790</strain>
    </source>
</reference>
<evidence type="ECO:0000313" key="11">
    <source>
        <dbReference type="Proteomes" id="UP000192315"/>
    </source>
</evidence>
<dbReference type="Gene3D" id="4.10.990.10">
    <property type="match status" value="1"/>
</dbReference>
<dbReference type="Proteomes" id="UP000192315">
    <property type="component" value="Unassembled WGS sequence"/>
</dbReference>
<protein>
    <recommendedName>
        <fullName evidence="4 5">Large ribosomal subunit protein uL15</fullName>
    </recommendedName>
</protein>
<feature type="domain" description="Large ribosomal subunit protein uL15/eL18" evidence="7">
    <location>
        <begin position="66"/>
        <end position="126"/>
    </location>
</feature>
<evidence type="ECO:0000256" key="5">
    <source>
        <dbReference type="HAMAP-Rule" id="MF_01341"/>
    </source>
</evidence>
<evidence type="ECO:0000313" key="9">
    <source>
        <dbReference type="EMBL" id="SMD30447.1"/>
    </source>
</evidence>
<dbReference type="InterPro" id="IPR030878">
    <property type="entry name" value="Ribosomal_uL15"/>
</dbReference>
<dbReference type="AlphaFoldDB" id="Q6L1A5"/>
<sequence length="136" mass="15323">MVRTRTKKLRGGHYGRGMKAGRGKGKKGGNGMAGLGKHRWVWLLKYDRDHFGVHGFKSHSKKYENPITLEELANIYDKLKENGFVHDDVIDLEGAGYTKLLGTGDFDIKSRIKIERATEKAINKLSVHGITIENDE</sequence>
<gene>
    <name evidence="5" type="primary">rpl15</name>
    <name evidence="8" type="ordered locus">PTO0662</name>
    <name evidence="9" type="ORF">SAMN02745355_0328</name>
</gene>
<dbReference type="PaxDb" id="263820-PTO0662"/>
<evidence type="ECO:0000313" key="10">
    <source>
        <dbReference type="Proteomes" id="UP000000438"/>
    </source>
</evidence>
<dbReference type="STRING" id="263820.PTO0662"/>
<dbReference type="GeneID" id="2845380"/>
<organism evidence="8 10">
    <name type="scientific">Picrophilus torridus (strain ATCC 700027 / DSM 9790 / JCM 10055 / NBRC 100828 / KAW 2/3)</name>
    <dbReference type="NCBI Taxonomy" id="1122961"/>
    <lineage>
        <taxon>Archaea</taxon>
        <taxon>Methanobacteriati</taxon>
        <taxon>Thermoplasmatota</taxon>
        <taxon>Thermoplasmata</taxon>
        <taxon>Thermoplasmatales</taxon>
        <taxon>Picrophilaceae</taxon>
        <taxon>Picrophilus</taxon>
    </lineage>
</organism>
<evidence type="ECO:0000313" key="8">
    <source>
        <dbReference type="EMBL" id="AAT43247.1"/>
    </source>
</evidence>
<keyword evidence="5" id="KW-0699">rRNA-binding</keyword>
<dbReference type="InterPro" id="IPR027386">
    <property type="entry name" value="Rbsml_uL15_N"/>
</dbReference>
<name>Q6L1A5_PICTO</name>
<evidence type="ECO:0000259" key="7">
    <source>
        <dbReference type="Pfam" id="PF00828"/>
    </source>
</evidence>
<dbReference type="GO" id="GO:0015934">
    <property type="term" value="C:large ribosomal subunit"/>
    <property type="evidence" value="ECO:0007669"/>
    <property type="project" value="InterPro"/>
</dbReference>
<feature type="compositionally biased region" description="Basic residues" evidence="6">
    <location>
        <begin position="1"/>
        <end position="13"/>
    </location>
</feature>
<evidence type="ECO:0000256" key="3">
    <source>
        <dbReference type="ARBA" id="ARBA00023274"/>
    </source>
</evidence>
<dbReference type="OrthoDB" id="9418at2157"/>
<keyword evidence="2 5" id="KW-0689">Ribosomal protein</keyword>